<keyword evidence="2" id="KW-1185">Reference proteome</keyword>
<dbReference type="EMBL" id="BLXT01005682">
    <property type="protein sequence ID" value="GFO25009.1"/>
    <property type="molecule type" value="Genomic_DNA"/>
</dbReference>
<evidence type="ECO:0000313" key="1">
    <source>
        <dbReference type="EMBL" id="GFO25009.1"/>
    </source>
</evidence>
<reference evidence="1 2" key="1">
    <citation type="journal article" date="2021" name="Elife">
        <title>Chloroplast acquisition without the gene transfer in kleptoplastic sea slugs, Plakobranchus ocellatus.</title>
        <authorList>
            <person name="Maeda T."/>
            <person name="Takahashi S."/>
            <person name="Yoshida T."/>
            <person name="Shimamura S."/>
            <person name="Takaki Y."/>
            <person name="Nagai Y."/>
            <person name="Toyoda A."/>
            <person name="Suzuki Y."/>
            <person name="Arimoto A."/>
            <person name="Ishii H."/>
            <person name="Satoh N."/>
            <person name="Nishiyama T."/>
            <person name="Hasebe M."/>
            <person name="Maruyama T."/>
            <person name="Minagawa J."/>
            <person name="Obokata J."/>
            <person name="Shigenobu S."/>
        </authorList>
    </citation>
    <scope>NUCLEOTIDE SEQUENCE [LARGE SCALE GENOMIC DNA]</scope>
</reference>
<accession>A0AAV4BXS6</accession>
<evidence type="ECO:0000313" key="2">
    <source>
        <dbReference type="Proteomes" id="UP000735302"/>
    </source>
</evidence>
<dbReference type="AlphaFoldDB" id="A0AAV4BXS6"/>
<protein>
    <submittedName>
        <fullName evidence="1">Uncharacterized protein</fullName>
    </submittedName>
</protein>
<gene>
    <name evidence="1" type="ORF">PoB_005151400</name>
</gene>
<organism evidence="1 2">
    <name type="scientific">Plakobranchus ocellatus</name>
    <dbReference type="NCBI Taxonomy" id="259542"/>
    <lineage>
        <taxon>Eukaryota</taxon>
        <taxon>Metazoa</taxon>
        <taxon>Spiralia</taxon>
        <taxon>Lophotrochozoa</taxon>
        <taxon>Mollusca</taxon>
        <taxon>Gastropoda</taxon>
        <taxon>Heterobranchia</taxon>
        <taxon>Euthyneura</taxon>
        <taxon>Panpulmonata</taxon>
        <taxon>Sacoglossa</taxon>
        <taxon>Placobranchoidea</taxon>
        <taxon>Plakobranchidae</taxon>
        <taxon>Plakobranchus</taxon>
    </lineage>
</organism>
<name>A0AAV4BXS6_9GAST</name>
<sequence>MQSDVMQEQISEILMIILRLKDVFEITTMFTYKYHFRFYIEDNSFMFLWQMEIPTIITVTLPIPCDKGQVGVKVSKSLELRGHTKLKVPQRTCAEYRTCSTGSSRF</sequence>
<comment type="caution">
    <text evidence="1">The sequence shown here is derived from an EMBL/GenBank/DDBJ whole genome shotgun (WGS) entry which is preliminary data.</text>
</comment>
<dbReference type="Proteomes" id="UP000735302">
    <property type="component" value="Unassembled WGS sequence"/>
</dbReference>
<proteinExistence type="predicted"/>